<evidence type="ECO:0000313" key="1">
    <source>
        <dbReference type="EMBL" id="NNV56797.1"/>
    </source>
</evidence>
<gene>
    <name evidence="1" type="ORF">GD597_15095</name>
</gene>
<comment type="caution">
    <text evidence="1">The sequence shown here is derived from an EMBL/GenBank/DDBJ whole genome shotgun (WGS) entry which is preliminary data.</text>
</comment>
<protein>
    <submittedName>
        <fullName evidence="1">Uncharacterized protein</fullName>
    </submittedName>
</protein>
<organism evidence="1 2">
    <name type="scientific">Limnovirga soli</name>
    <dbReference type="NCBI Taxonomy" id="2656915"/>
    <lineage>
        <taxon>Bacteria</taxon>
        <taxon>Pseudomonadati</taxon>
        <taxon>Bacteroidota</taxon>
        <taxon>Chitinophagia</taxon>
        <taxon>Chitinophagales</taxon>
        <taxon>Chitinophagaceae</taxon>
        <taxon>Limnovirga</taxon>
    </lineage>
</organism>
<evidence type="ECO:0000313" key="2">
    <source>
        <dbReference type="Proteomes" id="UP000598971"/>
    </source>
</evidence>
<accession>A0A8J8FHP0</accession>
<dbReference type="EMBL" id="WHPF01000010">
    <property type="protein sequence ID" value="NNV56797.1"/>
    <property type="molecule type" value="Genomic_DNA"/>
</dbReference>
<keyword evidence="2" id="KW-1185">Reference proteome</keyword>
<dbReference type="Proteomes" id="UP000598971">
    <property type="component" value="Unassembled WGS sequence"/>
</dbReference>
<sequence>MNILDFIKTTEETTQPAGLTVHLAALWQDAKGDWQAAHSLIDQLTDTTSAWVHAYLHRKEGDNSNARYWYNRAGKPFPSISLQEEWTVIATALLAKR</sequence>
<reference evidence="1" key="1">
    <citation type="submission" date="2019-10" db="EMBL/GenBank/DDBJ databases">
        <title>Draft genome sequence of Panacibacter sp. KCS-6.</title>
        <authorList>
            <person name="Yim K.J."/>
        </authorList>
    </citation>
    <scope>NUCLEOTIDE SEQUENCE</scope>
    <source>
        <strain evidence="1">KCS-6</strain>
    </source>
</reference>
<proteinExistence type="predicted"/>
<dbReference type="RefSeq" id="WP_171608735.1">
    <property type="nucleotide sequence ID" value="NZ_WHPF01000010.1"/>
</dbReference>
<name>A0A8J8FHP0_9BACT</name>
<dbReference type="AlphaFoldDB" id="A0A8J8FHP0"/>